<gene>
    <name evidence="1" type="ORF">RDB_LOCUS41955</name>
</gene>
<dbReference type="EMBL" id="CAJMWT010001550">
    <property type="protein sequence ID" value="CAE6408607.1"/>
    <property type="molecule type" value="Genomic_DNA"/>
</dbReference>
<reference evidence="1" key="1">
    <citation type="submission" date="2021-01" db="EMBL/GenBank/DDBJ databases">
        <authorList>
            <person name="Kaushik A."/>
        </authorList>
    </citation>
    <scope>NUCLEOTIDE SEQUENCE</scope>
    <source>
        <strain evidence="1">AG2-2IIIB</strain>
    </source>
</reference>
<comment type="caution">
    <text evidence="1">The sequence shown here is derived from an EMBL/GenBank/DDBJ whole genome shotgun (WGS) entry which is preliminary data.</text>
</comment>
<dbReference type="AlphaFoldDB" id="A0A8H2WTY4"/>
<accession>A0A8H2WTY4</accession>
<protein>
    <submittedName>
        <fullName evidence="1">Uncharacterized protein</fullName>
    </submittedName>
</protein>
<proteinExistence type="predicted"/>
<evidence type="ECO:0000313" key="2">
    <source>
        <dbReference type="Proteomes" id="UP000663843"/>
    </source>
</evidence>
<name>A0A8H2WTY4_9AGAM</name>
<evidence type="ECO:0000313" key="1">
    <source>
        <dbReference type="EMBL" id="CAE6408607.1"/>
    </source>
</evidence>
<organism evidence="1 2">
    <name type="scientific">Rhizoctonia solani</name>
    <dbReference type="NCBI Taxonomy" id="456999"/>
    <lineage>
        <taxon>Eukaryota</taxon>
        <taxon>Fungi</taxon>
        <taxon>Dikarya</taxon>
        <taxon>Basidiomycota</taxon>
        <taxon>Agaricomycotina</taxon>
        <taxon>Agaricomycetes</taxon>
        <taxon>Cantharellales</taxon>
        <taxon>Ceratobasidiaceae</taxon>
        <taxon>Rhizoctonia</taxon>
    </lineage>
</organism>
<dbReference type="Proteomes" id="UP000663843">
    <property type="component" value="Unassembled WGS sequence"/>
</dbReference>
<sequence>MPQFPLSASRHANFQTRDPVFFWPPNVTALERVALSSPGDLRQSLGEYLNDSVHINFEWDTPRQIGGRTIHTQVMNLSHQHRIIRTYIATIRIASESTYVITTSSNSAAPLPFDINLKFTLLAAGIEKRLAGGKVHNALWRWYSLTAPGVECEVEESFADRAIFANPAAAQYWVNKHIPDVISKLHPSPVPSPRMKPLVV</sequence>